<evidence type="ECO:0000256" key="1">
    <source>
        <dbReference type="SAM" id="Coils"/>
    </source>
</evidence>
<dbReference type="EMBL" id="JAACNH010000004">
    <property type="protein sequence ID" value="KAG8444162.1"/>
    <property type="molecule type" value="Genomic_DNA"/>
</dbReference>
<feature type="compositionally biased region" description="Low complexity" evidence="2">
    <location>
        <begin position="1"/>
        <end position="16"/>
    </location>
</feature>
<feature type="coiled-coil region" evidence="1">
    <location>
        <begin position="436"/>
        <end position="484"/>
    </location>
</feature>
<dbReference type="OrthoDB" id="5832575at2759"/>
<feature type="coiled-coil region" evidence="1">
    <location>
        <begin position="196"/>
        <end position="223"/>
    </location>
</feature>
<keyword evidence="4" id="KW-1185">Reference proteome</keyword>
<dbReference type="AlphaFoldDB" id="A0A8T2JIP8"/>
<feature type="coiled-coil region" evidence="1">
    <location>
        <begin position="323"/>
        <end position="357"/>
    </location>
</feature>
<feature type="coiled-coil region" evidence="1">
    <location>
        <begin position="553"/>
        <end position="687"/>
    </location>
</feature>
<keyword evidence="1" id="KW-0175">Coiled coil</keyword>
<dbReference type="Gene3D" id="1.10.287.1490">
    <property type="match status" value="2"/>
</dbReference>
<organism evidence="3 4">
    <name type="scientific">Hymenochirus boettgeri</name>
    <name type="common">Congo dwarf clawed frog</name>
    <dbReference type="NCBI Taxonomy" id="247094"/>
    <lineage>
        <taxon>Eukaryota</taxon>
        <taxon>Metazoa</taxon>
        <taxon>Chordata</taxon>
        <taxon>Craniata</taxon>
        <taxon>Vertebrata</taxon>
        <taxon>Euteleostomi</taxon>
        <taxon>Amphibia</taxon>
        <taxon>Batrachia</taxon>
        <taxon>Anura</taxon>
        <taxon>Pipoidea</taxon>
        <taxon>Pipidae</taxon>
        <taxon>Pipinae</taxon>
        <taxon>Hymenochirus</taxon>
    </lineage>
</organism>
<dbReference type="PANTHER" id="PTHR18863">
    <property type="entry name" value="TSEC-2-RELATED"/>
    <property type="match status" value="1"/>
</dbReference>
<evidence type="ECO:0000256" key="2">
    <source>
        <dbReference type="SAM" id="MobiDB-lite"/>
    </source>
</evidence>
<protein>
    <recommendedName>
        <fullName evidence="5">Coiled-coil domain-containing protein 170</fullName>
    </recommendedName>
</protein>
<evidence type="ECO:0008006" key="5">
    <source>
        <dbReference type="Google" id="ProtNLM"/>
    </source>
</evidence>
<reference evidence="3" key="1">
    <citation type="thesis" date="2020" institute="ProQuest LLC" country="789 East Eisenhower Parkway, Ann Arbor, MI, USA">
        <title>Comparative Genomics and Chromosome Evolution.</title>
        <authorList>
            <person name="Mudd A.B."/>
        </authorList>
    </citation>
    <scope>NUCLEOTIDE SEQUENCE</scope>
    <source>
        <strain evidence="3">Female2</strain>
        <tissue evidence="3">Blood</tissue>
    </source>
</reference>
<gene>
    <name evidence="3" type="ORF">GDO86_009371</name>
</gene>
<dbReference type="Proteomes" id="UP000812440">
    <property type="component" value="Chromosome 5"/>
</dbReference>
<accession>A0A8T2JIP8</accession>
<evidence type="ECO:0000313" key="3">
    <source>
        <dbReference type="EMBL" id="KAG8444162.1"/>
    </source>
</evidence>
<feature type="coiled-coil region" evidence="1">
    <location>
        <begin position="133"/>
        <end position="167"/>
    </location>
</feature>
<evidence type="ECO:0000313" key="4">
    <source>
        <dbReference type="Proteomes" id="UP000812440"/>
    </source>
</evidence>
<comment type="caution">
    <text evidence="3">The sequence shown here is derived from an EMBL/GenBank/DDBJ whole genome shotgun (WGS) entry which is preliminary data.</text>
</comment>
<proteinExistence type="predicted"/>
<dbReference type="InterPro" id="IPR039139">
    <property type="entry name" value="CCDC170-like"/>
</dbReference>
<sequence>MSSNSLTSNPESLSSSGAARGDTSYGSRRIDVNSNVAFRTVSPVIQTSRGDTEVQEQYLLPKKQREYLEEIPATWHSGRQKGRVDLQKSSYDPLLLDIPVNREQTNHYRIIAENAHSELAALHVKFESVQSELLDARARLASKEGSLQELKAEIENYKENTARQSSLISSLRTRIQETEEQSSWINTSKTRADFAMQAVLLENQNLKERIQETESRLKSHLVQWEDSKSQASRYSKNHEHFISRLSTCLGIDTRCKEEPEELLISKINELCKENNMLKGSVASLKETVNVHETESKASRETIMRLVSETSKEQKKASSFGLQIDNLHKNLENVTNDKQDLEREVRMLKDRLTASQRAWEVSKQELGQVKKSTTELDITLKNSLTEVKSAHSLHESFKEKLSAALSRDTSVVKPKEEAILKKIRDLHDIAESKKMIVSQLEEKVYRLSDQLQKQTDLHQEAMNRAKKAEQQLEDLRGRLKLAEGDLASGDVMRDNLSYEKQKYMKFLEQLSQKIKLDKITVDVGFDMRLEAILARAEQLVKLEADAVIENRTIAHGLQRKLKAQKEKIDSKELHMEMLRKKIAQLEEEKQVRTALAIERDEANLTVRRLQKKVDRLQKELNTLEQHKTIDELNKTLDQLERVKDKTQKKLVSIKSELDFTEREAREEKERTENLQKAVTSELKTLKKTLEEVVKREKQLVDFREVVARMLGLNVTALALPDYEIIKRLEGVIHSHHHLVSCA</sequence>
<dbReference type="PANTHER" id="PTHR18863:SF4">
    <property type="entry name" value="COILED-COIL DOMAIN-CONTAINING PROTEIN 170"/>
    <property type="match status" value="1"/>
</dbReference>
<feature type="region of interest" description="Disordered" evidence="2">
    <location>
        <begin position="1"/>
        <end position="26"/>
    </location>
</feature>
<name>A0A8T2JIP8_9PIPI</name>